<gene>
    <name evidence="1" type="ORF">QWY96_00060</name>
    <name evidence="2" type="ORF">QWY96_14520</name>
</gene>
<dbReference type="SUPFAM" id="SSF64182">
    <property type="entry name" value="DHH phosphoesterases"/>
    <property type="match status" value="1"/>
</dbReference>
<evidence type="ECO:0000313" key="1">
    <source>
        <dbReference type="EMBL" id="MDN3699708.1"/>
    </source>
</evidence>
<sequence>MHYDVFNGDADGIIALLQLRLSEPKESELITGVKRDIQLVAQVVEQIAERDNRADVTSATILDVSMEKNRSALRALLDANIDVFYCDHHRTGDVPVSRHLDTLINTSPECCTSLLINQKLDGAYVTWAIAAAFGDNLKAVAMQLAFDNGLDQADIDFLQELGTLVNYNGYGSTLSDLHVTPAELYRTLYQYPNPFELLTDKASIFYRLRDAYHIDRQQLSSLVATYESEVVRVFELPSESWARRISGVFGNDLVNQDPYRAQAVLTQNQEGESYTVSLRAPLSNRIGADEICSRFDTGGGRKAAAGINQLHEMNKAHFISCIESYYSACSEAK</sequence>
<evidence type="ECO:0000313" key="2">
    <source>
        <dbReference type="EMBL" id="MDN3701812.1"/>
    </source>
</evidence>
<dbReference type="EMBL" id="JAUFQY010000001">
    <property type="protein sequence ID" value="MDN3699708.1"/>
    <property type="molecule type" value="Genomic_DNA"/>
</dbReference>
<dbReference type="RefSeq" id="WP_261839502.1">
    <property type="nucleotide sequence ID" value="NZ_AP025458.1"/>
</dbReference>
<dbReference type="Proteomes" id="UP001223712">
    <property type="component" value="Unassembled WGS sequence"/>
</dbReference>
<accession>A0ABT8CJA0</accession>
<reference evidence="2" key="3">
    <citation type="submission" date="2023-06" db="EMBL/GenBank/DDBJ databases">
        <authorList>
            <person name="Lucena T."/>
            <person name="Sun Q."/>
        </authorList>
    </citation>
    <scope>NUCLEOTIDE SEQUENCE</scope>
    <source>
        <strain evidence="2">CECT 7226</strain>
    </source>
</reference>
<reference evidence="2" key="1">
    <citation type="journal article" date="2014" name="Int. J. Syst. Evol. Microbiol.">
        <title>Complete genome of a new Firmicutes species belonging to the dominant human colonic microbiota ('Ruminococcus bicirculans') reveals two chromosomes and a selective capacity to utilize plant glucans.</title>
        <authorList>
            <consortium name="NISC Comparative Sequencing Program"/>
            <person name="Wegmann U."/>
            <person name="Louis P."/>
            <person name="Goesmann A."/>
            <person name="Henrissat B."/>
            <person name="Duncan S.H."/>
            <person name="Flint H.J."/>
        </authorList>
    </citation>
    <scope>NUCLEOTIDE SEQUENCE</scope>
    <source>
        <strain evidence="2">CECT 7226</strain>
    </source>
</reference>
<comment type="caution">
    <text evidence="2">The sequence shown here is derived from an EMBL/GenBank/DDBJ whole genome shotgun (WGS) entry which is preliminary data.</text>
</comment>
<reference evidence="3" key="2">
    <citation type="journal article" date="2019" name="Int. J. Syst. Evol. Microbiol.">
        <title>The Global Catalogue of Microorganisms (GCM) 10K type strain sequencing project: providing services to taxonomists for standard genome sequencing and annotation.</title>
        <authorList>
            <consortium name="The Broad Institute Genomics Platform"/>
            <consortium name="The Broad Institute Genome Sequencing Center for Infectious Disease"/>
            <person name="Wu L."/>
            <person name="Ma J."/>
        </authorList>
    </citation>
    <scope>NUCLEOTIDE SEQUENCE [LARGE SCALE GENOMIC DNA]</scope>
    <source>
        <strain evidence="3">CECT 7226</strain>
    </source>
</reference>
<protein>
    <submittedName>
        <fullName evidence="2">DHH family phosphoesterase</fullName>
    </submittedName>
</protein>
<dbReference type="InterPro" id="IPR038763">
    <property type="entry name" value="DHH_sf"/>
</dbReference>
<dbReference type="EMBL" id="JAUFQY010000001">
    <property type="protein sequence ID" value="MDN3701812.1"/>
    <property type="molecule type" value="Genomic_DNA"/>
</dbReference>
<proteinExistence type="predicted"/>
<keyword evidence="3" id="KW-1185">Reference proteome</keyword>
<evidence type="ECO:0000313" key="3">
    <source>
        <dbReference type="Proteomes" id="UP001223712"/>
    </source>
</evidence>
<organism evidence="2 3">
    <name type="scientific">Vibrio artabrorum</name>
    <dbReference type="NCBI Taxonomy" id="446374"/>
    <lineage>
        <taxon>Bacteria</taxon>
        <taxon>Pseudomonadati</taxon>
        <taxon>Pseudomonadota</taxon>
        <taxon>Gammaproteobacteria</taxon>
        <taxon>Vibrionales</taxon>
        <taxon>Vibrionaceae</taxon>
        <taxon>Vibrio</taxon>
    </lineage>
</organism>
<name>A0ABT8CJA0_9VIBR</name>